<evidence type="ECO:0000313" key="1">
    <source>
        <dbReference type="EMBL" id="QJX80324.1"/>
    </source>
</evidence>
<accession>A0A6M6E3Y4</accession>
<dbReference type="AlphaFoldDB" id="A0A6M6E3Y4"/>
<protein>
    <submittedName>
        <fullName evidence="1">Uncharacterized protein</fullName>
    </submittedName>
</protein>
<name>A0A6M6E3Y4_PRIMG</name>
<gene>
    <name evidence="1" type="ORF">FDZ14_29985</name>
</gene>
<geneLocation type="plasmid" evidence="2">
    <name>pfdu301a</name>
</geneLocation>
<sequence>MPVQLEMQAKKLFKLISKTKASQAYIHEPKGVVVLRPKIIKMIREVPTLKLLTNLLIFKIATGEQEVLNHPLREEIKLYLEDDVSRYNPRPSHLKDVLKEQQAVI</sequence>
<reference evidence="1 2" key="1">
    <citation type="submission" date="2019-10" db="EMBL/GenBank/DDBJ databases">
        <title>Complete genome sequences for adaption low water activity.</title>
        <authorList>
            <person name="Zhao L."/>
            <person name="Zhong J."/>
        </authorList>
    </citation>
    <scope>NUCLEOTIDE SEQUENCE [LARGE SCALE GENOMIC DNA]</scope>
    <source>
        <strain evidence="1 2">FDU301</strain>
        <plasmid evidence="2">pfdu301a</plasmid>
    </source>
</reference>
<dbReference type="EMBL" id="CP045273">
    <property type="protein sequence ID" value="QJX80324.1"/>
    <property type="molecule type" value="Genomic_DNA"/>
</dbReference>
<evidence type="ECO:0000313" key="2">
    <source>
        <dbReference type="Proteomes" id="UP000501076"/>
    </source>
</evidence>
<organism evidence="1 2">
    <name type="scientific">Priestia megaterium</name>
    <name type="common">Bacillus megaterium</name>
    <dbReference type="NCBI Taxonomy" id="1404"/>
    <lineage>
        <taxon>Bacteria</taxon>
        <taxon>Bacillati</taxon>
        <taxon>Bacillota</taxon>
        <taxon>Bacilli</taxon>
        <taxon>Bacillales</taxon>
        <taxon>Bacillaceae</taxon>
        <taxon>Priestia</taxon>
    </lineage>
</organism>
<keyword evidence="1" id="KW-0614">Plasmid</keyword>
<proteinExistence type="predicted"/>
<dbReference type="Proteomes" id="UP000501076">
    <property type="component" value="Plasmid pFDU301A"/>
</dbReference>